<evidence type="ECO:0000256" key="1">
    <source>
        <dbReference type="SAM" id="MobiDB-lite"/>
    </source>
</evidence>
<dbReference type="Proteomes" id="UP001596044">
    <property type="component" value="Unassembled WGS sequence"/>
</dbReference>
<protein>
    <submittedName>
        <fullName evidence="4">Uncharacterized protein</fullName>
    </submittedName>
</protein>
<feature type="chain" id="PRO_5045181276" evidence="3">
    <location>
        <begin position="22"/>
        <end position="200"/>
    </location>
</feature>
<feature type="region of interest" description="Disordered" evidence="1">
    <location>
        <begin position="27"/>
        <end position="112"/>
    </location>
</feature>
<evidence type="ECO:0000313" key="4">
    <source>
        <dbReference type="EMBL" id="MFC5451339.1"/>
    </source>
</evidence>
<dbReference type="RefSeq" id="WP_270880215.1">
    <property type="nucleotide sequence ID" value="NZ_JAQFVF010000030.1"/>
</dbReference>
<keyword evidence="2" id="KW-0472">Membrane</keyword>
<organism evidence="4 5">
    <name type="scientific">Paenibacillus aestuarii</name>
    <dbReference type="NCBI Taxonomy" id="516965"/>
    <lineage>
        <taxon>Bacteria</taxon>
        <taxon>Bacillati</taxon>
        <taxon>Bacillota</taxon>
        <taxon>Bacilli</taxon>
        <taxon>Bacillales</taxon>
        <taxon>Paenibacillaceae</taxon>
        <taxon>Paenibacillus</taxon>
    </lineage>
</organism>
<accession>A0ABW0KDM0</accession>
<reference evidence="5" key="1">
    <citation type="journal article" date="2019" name="Int. J. Syst. Evol. Microbiol.">
        <title>The Global Catalogue of Microorganisms (GCM) 10K type strain sequencing project: providing services to taxonomists for standard genome sequencing and annotation.</title>
        <authorList>
            <consortium name="The Broad Institute Genomics Platform"/>
            <consortium name="The Broad Institute Genome Sequencing Center for Infectious Disease"/>
            <person name="Wu L."/>
            <person name="Ma J."/>
        </authorList>
    </citation>
    <scope>NUCLEOTIDE SEQUENCE [LARGE SCALE GENOMIC DNA]</scope>
    <source>
        <strain evidence="5">KACC 11904</strain>
    </source>
</reference>
<keyword evidence="3" id="KW-0732">Signal</keyword>
<keyword evidence="2" id="KW-0812">Transmembrane</keyword>
<keyword evidence="2" id="KW-1133">Transmembrane helix</keyword>
<proteinExistence type="predicted"/>
<evidence type="ECO:0000256" key="3">
    <source>
        <dbReference type="SAM" id="SignalP"/>
    </source>
</evidence>
<feature type="compositionally biased region" description="Polar residues" evidence="1">
    <location>
        <begin position="93"/>
        <end position="112"/>
    </location>
</feature>
<comment type="caution">
    <text evidence="4">The sequence shown here is derived from an EMBL/GenBank/DDBJ whole genome shotgun (WGS) entry which is preliminary data.</text>
</comment>
<name>A0ABW0KDM0_9BACL</name>
<feature type="compositionally biased region" description="Low complexity" evidence="1">
    <location>
        <begin position="27"/>
        <end position="47"/>
    </location>
</feature>
<gene>
    <name evidence="4" type="ORF">ACFPOG_24180</name>
</gene>
<keyword evidence="5" id="KW-1185">Reference proteome</keyword>
<feature type="transmembrane region" description="Helical" evidence="2">
    <location>
        <begin position="169"/>
        <end position="192"/>
    </location>
</feature>
<feature type="compositionally biased region" description="Low complexity" evidence="1">
    <location>
        <begin position="54"/>
        <end position="92"/>
    </location>
</feature>
<evidence type="ECO:0000256" key="2">
    <source>
        <dbReference type="SAM" id="Phobius"/>
    </source>
</evidence>
<feature type="signal peptide" evidence="3">
    <location>
        <begin position="1"/>
        <end position="21"/>
    </location>
</feature>
<evidence type="ECO:0000313" key="5">
    <source>
        <dbReference type="Proteomes" id="UP001596044"/>
    </source>
</evidence>
<dbReference type="EMBL" id="JBHSMJ010000032">
    <property type="protein sequence ID" value="MFC5451339.1"/>
    <property type="molecule type" value="Genomic_DNA"/>
</dbReference>
<sequence>MKTKIIAMITAVLLLANTVNLTVVDAKGPSTSSRSGSFSTGSKSSGTINKTAPSQSNSGSSSGFSGGSSSKSNTPSMSNSGSTSGSATNSTGYQRPSSNVTSGSTVNPTTGKTYYNKSTYQSSVPTGSRSSSMWPMVGAFAAGTFLGSMLHPWGGYYGNASMGYVHQPFSFFSMLLDIILLIAIIAIVMKVFRSFRRRSY</sequence>